<dbReference type="Gene3D" id="2.30.30.380">
    <property type="entry name" value="Zn-finger domain of Sec23/24"/>
    <property type="match status" value="1"/>
</dbReference>
<evidence type="ECO:0000256" key="1">
    <source>
        <dbReference type="RuleBase" id="RU365030"/>
    </source>
</evidence>
<keyword evidence="1" id="KW-0813">Transport</keyword>
<dbReference type="PANTHER" id="PTHR11141:SF6">
    <property type="entry name" value="PROTEIN TRANSPORT PROTEIN SEC23 A"/>
    <property type="match status" value="1"/>
</dbReference>
<feature type="domain" description="Sec23/Sec24 trunk" evidence="2">
    <location>
        <begin position="141"/>
        <end position="240"/>
    </location>
</feature>
<dbReference type="GO" id="GO:0005096">
    <property type="term" value="F:GTPase activator activity"/>
    <property type="evidence" value="ECO:0007669"/>
    <property type="project" value="TreeGrafter"/>
</dbReference>
<dbReference type="GO" id="GO:0008270">
    <property type="term" value="F:zinc ion binding"/>
    <property type="evidence" value="ECO:0007669"/>
    <property type="project" value="InterPro"/>
</dbReference>
<evidence type="ECO:0000313" key="4">
    <source>
        <dbReference type="Proteomes" id="UP000708148"/>
    </source>
</evidence>
<dbReference type="SUPFAM" id="SSF82919">
    <property type="entry name" value="Zn-finger domain of Sec23/24"/>
    <property type="match status" value="1"/>
</dbReference>
<keyword evidence="1" id="KW-0963">Cytoplasm</keyword>
<keyword evidence="1" id="KW-0968">Cytoplasmic vesicle</keyword>
<dbReference type="Gene3D" id="3.40.50.410">
    <property type="entry name" value="von Willebrand factor, type A domain"/>
    <property type="match status" value="1"/>
</dbReference>
<comment type="caution">
    <text evidence="3">The sequence shown here is derived from an EMBL/GenBank/DDBJ whole genome shotgun (WGS) entry which is preliminary data.</text>
</comment>
<dbReference type="SUPFAM" id="SSF53300">
    <property type="entry name" value="vWA-like"/>
    <property type="match status" value="1"/>
</dbReference>
<accession>A0A8S1JER0</accession>
<dbReference type="GO" id="GO:0030127">
    <property type="term" value="C:COPII vesicle coat"/>
    <property type="evidence" value="ECO:0007669"/>
    <property type="project" value="InterPro"/>
</dbReference>
<name>A0A8S1JER0_9CHLO</name>
<evidence type="ECO:0000259" key="2">
    <source>
        <dbReference type="Pfam" id="PF04811"/>
    </source>
</evidence>
<evidence type="ECO:0000313" key="3">
    <source>
        <dbReference type="EMBL" id="CAD7704801.1"/>
    </source>
</evidence>
<comment type="similarity">
    <text evidence="1">Belongs to the SEC23/SEC24 family. SEC23 subfamily.</text>
</comment>
<keyword evidence="4" id="KW-1185">Reference proteome</keyword>
<dbReference type="Pfam" id="PF04811">
    <property type="entry name" value="Sec23_trunk"/>
    <property type="match status" value="1"/>
</dbReference>
<comment type="subcellular location">
    <subcellularLocation>
        <location evidence="1">Cytoplasmic vesicle</location>
        <location evidence="1">COPII-coated vesicle membrane</location>
        <topology evidence="1">Peripheral membrane protein</topology>
        <orientation evidence="1">Cytoplasmic side</orientation>
    </subcellularLocation>
    <subcellularLocation>
        <location evidence="1">Endoplasmic reticulum membrane</location>
        <topology evidence="1">Peripheral membrane protein</topology>
        <orientation evidence="1">Cytoplasmic side</orientation>
    </subcellularLocation>
</comment>
<dbReference type="Proteomes" id="UP000708148">
    <property type="component" value="Unassembled WGS sequence"/>
</dbReference>
<protein>
    <recommendedName>
        <fullName evidence="1">Protein transport protein SEC23</fullName>
    </recommendedName>
</protein>
<keyword evidence="1" id="KW-0653">Protein transport</keyword>
<proteinExistence type="inferred from homology"/>
<dbReference type="InterPro" id="IPR036465">
    <property type="entry name" value="vWFA_dom_sf"/>
</dbReference>
<gene>
    <name evidence="3" type="ORF">OSTQU699_LOCUS10156</name>
</gene>
<dbReference type="PANTHER" id="PTHR11141">
    <property type="entry name" value="PROTEIN TRANSPORT PROTEIN SEC23"/>
    <property type="match status" value="1"/>
</dbReference>
<keyword evidence="1" id="KW-0931">ER-Golgi transport</keyword>
<dbReference type="OrthoDB" id="49016at2759"/>
<dbReference type="GO" id="GO:0090110">
    <property type="term" value="P:COPII-coated vesicle cargo loading"/>
    <property type="evidence" value="ECO:0007669"/>
    <property type="project" value="TreeGrafter"/>
</dbReference>
<organism evidence="3 4">
    <name type="scientific">Ostreobium quekettii</name>
    <dbReference type="NCBI Taxonomy" id="121088"/>
    <lineage>
        <taxon>Eukaryota</taxon>
        <taxon>Viridiplantae</taxon>
        <taxon>Chlorophyta</taxon>
        <taxon>core chlorophytes</taxon>
        <taxon>Ulvophyceae</taxon>
        <taxon>TCBD clade</taxon>
        <taxon>Bryopsidales</taxon>
        <taxon>Ostreobineae</taxon>
        <taxon>Ostreobiaceae</taxon>
        <taxon>Ostreobium</taxon>
    </lineage>
</organism>
<dbReference type="GO" id="GO:0005789">
    <property type="term" value="C:endoplasmic reticulum membrane"/>
    <property type="evidence" value="ECO:0007669"/>
    <property type="project" value="UniProtKB-SubCell"/>
</dbReference>
<dbReference type="AlphaFoldDB" id="A0A8S1JER0"/>
<reference evidence="3" key="1">
    <citation type="submission" date="2020-12" db="EMBL/GenBank/DDBJ databases">
        <authorList>
            <person name="Iha C."/>
        </authorList>
    </citation>
    <scope>NUCLEOTIDE SEQUENCE</scope>
</reference>
<sequence>MCPAHGGSSAVHPEESVLAGSAKDDCGLPLGLTLQPFAKVPSLQRGRDSLQKAASIPRCSDCYSYLNCYCPLDQWGWTCAICGIYNAHSETAKRRYANITQDRLPEELKLNLLEVECDAPVADDEDEAPWSPQANLPSESCPIYIMLVDTCSSDDFLEEIKNALATALEALPPYALFGLLSFDDRVSLYDVKGAVPSQKKIAVLDSGPLLCPLGDIIPLQRLLAPVGDCKECILKAFEGLRANAPGKVRVLYIGQQHGSIYHSKAAYRGLTL</sequence>
<dbReference type="InterPro" id="IPR036174">
    <property type="entry name" value="Znf_Sec23_Sec24_sf"/>
</dbReference>
<dbReference type="GO" id="GO:0070971">
    <property type="term" value="C:endoplasmic reticulum exit site"/>
    <property type="evidence" value="ECO:0007669"/>
    <property type="project" value="TreeGrafter"/>
</dbReference>
<dbReference type="InterPro" id="IPR037364">
    <property type="entry name" value="Sec23"/>
</dbReference>
<keyword evidence="1" id="KW-0256">Endoplasmic reticulum</keyword>
<keyword evidence="1" id="KW-0472">Membrane</keyword>
<dbReference type="EMBL" id="CAJHUC010002956">
    <property type="protein sequence ID" value="CAD7704801.1"/>
    <property type="molecule type" value="Genomic_DNA"/>
</dbReference>
<dbReference type="InterPro" id="IPR006896">
    <property type="entry name" value="Sec23/24_trunk_dom"/>
</dbReference>
<dbReference type="GO" id="GO:0006886">
    <property type="term" value="P:intracellular protein transport"/>
    <property type="evidence" value="ECO:0007669"/>
    <property type="project" value="InterPro"/>
</dbReference>
<comment type="function">
    <text evidence="1">Component of the coat protein complex II (COPII) which promotes the formation of transport vesicles from the endoplasmic reticulum (ER). The coat has two main functions, the physical deformation of the endoplasmic reticulum membrane into vesicles and the selection of cargo molecules.</text>
</comment>
<keyword evidence="1" id="KW-0862">Zinc</keyword>
<keyword evidence="1" id="KW-0479">Metal-binding</keyword>